<reference evidence="2" key="1">
    <citation type="submission" date="2021-06" db="EMBL/GenBank/DDBJ databases">
        <authorList>
            <person name="Hodson N. C."/>
            <person name="Mongue J. A."/>
            <person name="Jaron S. K."/>
        </authorList>
    </citation>
    <scope>NUCLEOTIDE SEQUENCE</scope>
</reference>
<feature type="compositionally biased region" description="Polar residues" evidence="1">
    <location>
        <begin position="408"/>
        <end position="421"/>
    </location>
</feature>
<feature type="compositionally biased region" description="Basic and acidic residues" evidence="1">
    <location>
        <begin position="486"/>
        <end position="496"/>
    </location>
</feature>
<accession>A0A8J2JTD9</accession>
<protein>
    <submittedName>
        <fullName evidence="2">Uncharacterized protein</fullName>
    </submittedName>
</protein>
<evidence type="ECO:0000313" key="2">
    <source>
        <dbReference type="EMBL" id="CAG7723981.1"/>
    </source>
</evidence>
<dbReference type="Proteomes" id="UP000708208">
    <property type="component" value="Unassembled WGS sequence"/>
</dbReference>
<dbReference type="EMBL" id="CAJVCH010104444">
    <property type="protein sequence ID" value="CAG7723981.1"/>
    <property type="molecule type" value="Genomic_DNA"/>
</dbReference>
<gene>
    <name evidence="2" type="ORF">AFUS01_LOCUS13031</name>
</gene>
<feature type="compositionally biased region" description="Polar residues" evidence="1">
    <location>
        <begin position="249"/>
        <end position="258"/>
    </location>
</feature>
<feature type="compositionally biased region" description="Polar residues" evidence="1">
    <location>
        <begin position="84"/>
        <end position="108"/>
    </location>
</feature>
<keyword evidence="3" id="KW-1185">Reference proteome</keyword>
<dbReference type="AlphaFoldDB" id="A0A8J2JTD9"/>
<organism evidence="2 3">
    <name type="scientific">Allacma fusca</name>
    <dbReference type="NCBI Taxonomy" id="39272"/>
    <lineage>
        <taxon>Eukaryota</taxon>
        <taxon>Metazoa</taxon>
        <taxon>Ecdysozoa</taxon>
        <taxon>Arthropoda</taxon>
        <taxon>Hexapoda</taxon>
        <taxon>Collembola</taxon>
        <taxon>Symphypleona</taxon>
        <taxon>Sminthuridae</taxon>
        <taxon>Allacma</taxon>
    </lineage>
</organism>
<feature type="compositionally biased region" description="Low complexity" evidence="1">
    <location>
        <begin position="64"/>
        <end position="83"/>
    </location>
</feature>
<feature type="compositionally biased region" description="Basic and acidic residues" evidence="1">
    <location>
        <begin position="327"/>
        <end position="343"/>
    </location>
</feature>
<name>A0A8J2JTD9_9HEXA</name>
<sequence>MPKDATEGSLERTNAIIVNKTPGSELNQVYTHYFPRISKDPRSEETTSQALRHQNFKQRREQQIPKPVTVPQKVPQPKIVTQPEDFSTSHFDSNSSAQHTSNQNTPTILSPVPRASPFEVPKTIPYQTAPEIPKSIPNRMFPEVPKSMPTQMSSEKPDLQSKVRVYKPTTIIFNNGALQKEKVMEVTPQPSQKFEYKTPSAFATIQPYGERGTTKPVATSSGCVPIFSLDRNIPTEQQIVSATLEKMKTSQVPKVSSSTEKKRLSTEGNVSPTSAGSTPSPPRKSSLTTMYNLNLDPISKPTEAVKIKTPKPAVNLTTASNASTNYKPDDKRHPIPEVKDETTRPAGPVQPAVKVITKIVPTNIPSKTVNPTRQTRTSSSTSIDSPKQPSGYTYTYNFRDPTTKSDRSPLSPQISTNSRFPLSSKRSDSSSSDDTDMGKQSPSSSYSRKIPTSVKSRGSPTDANSSANSASTSSPAQPLTIGKFGPESKELLKELF</sequence>
<feature type="compositionally biased region" description="Low complexity" evidence="1">
    <location>
        <begin position="372"/>
        <end position="382"/>
    </location>
</feature>
<feature type="compositionally biased region" description="Polar residues" evidence="1">
    <location>
        <begin position="383"/>
        <end position="396"/>
    </location>
</feature>
<feature type="region of interest" description="Disordered" evidence="1">
    <location>
        <begin position="247"/>
        <end position="288"/>
    </location>
</feature>
<evidence type="ECO:0000256" key="1">
    <source>
        <dbReference type="SAM" id="MobiDB-lite"/>
    </source>
</evidence>
<comment type="caution">
    <text evidence="2">The sequence shown here is derived from an EMBL/GenBank/DDBJ whole genome shotgun (WGS) entry which is preliminary data.</text>
</comment>
<evidence type="ECO:0000313" key="3">
    <source>
        <dbReference type="Proteomes" id="UP000708208"/>
    </source>
</evidence>
<feature type="compositionally biased region" description="Low complexity" evidence="1">
    <location>
        <begin position="459"/>
        <end position="476"/>
    </location>
</feature>
<feature type="compositionally biased region" description="Polar residues" evidence="1">
    <location>
        <begin position="438"/>
        <end position="447"/>
    </location>
</feature>
<feature type="compositionally biased region" description="Polar residues" evidence="1">
    <location>
        <begin position="315"/>
        <end position="326"/>
    </location>
</feature>
<feature type="region of interest" description="Disordered" evidence="1">
    <location>
        <begin position="302"/>
        <end position="496"/>
    </location>
</feature>
<feature type="region of interest" description="Disordered" evidence="1">
    <location>
        <begin position="34"/>
        <end position="113"/>
    </location>
</feature>
<proteinExistence type="predicted"/>